<protein>
    <submittedName>
        <fullName evidence="1">Uncharacterized protein</fullName>
    </submittedName>
</protein>
<keyword evidence="2" id="KW-1185">Reference proteome</keyword>
<comment type="caution">
    <text evidence="1">The sequence shown here is derived from an EMBL/GenBank/DDBJ whole genome shotgun (WGS) entry which is preliminary data.</text>
</comment>
<gene>
    <name evidence="1" type="ORF">J8TS2_39820</name>
</gene>
<dbReference type="RefSeq" id="WP_212967390.1">
    <property type="nucleotide sequence ID" value="NZ_BORB01000054.1"/>
</dbReference>
<name>A0ABQ4KP16_9BACI</name>
<proteinExistence type="predicted"/>
<evidence type="ECO:0000313" key="2">
    <source>
        <dbReference type="Proteomes" id="UP000679950"/>
    </source>
</evidence>
<accession>A0ABQ4KP16</accession>
<organism evidence="1 2">
    <name type="scientific">Lederbergia ruris</name>
    <dbReference type="NCBI Taxonomy" id="217495"/>
    <lineage>
        <taxon>Bacteria</taxon>
        <taxon>Bacillati</taxon>
        <taxon>Bacillota</taxon>
        <taxon>Bacilli</taxon>
        <taxon>Bacillales</taxon>
        <taxon>Bacillaceae</taxon>
        <taxon>Lederbergia</taxon>
    </lineage>
</organism>
<reference evidence="1 2" key="1">
    <citation type="submission" date="2021-03" db="EMBL/GenBank/DDBJ databases">
        <title>Antimicrobial resistance genes in bacteria isolated from Japanese honey, and their potential for conferring macrolide and lincosamide resistance in the American foulbrood pathogen Paenibacillus larvae.</title>
        <authorList>
            <person name="Okamoto M."/>
            <person name="Kumagai M."/>
            <person name="Kanamori H."/>
            <person name="Takamatsu D."/>
        </authorList>
    </citation>
    <scope>NUCLEOTIDE SEQUENCE [LARGE SCALE GENOMIC DNA]</scope>
    <source>
        <strain evidence="1 2">J8TS2</strain>
    </source>
</reference>
<sequence length="178" mass="20774">MNKNKRLFAILSLAFIAIILFMVLRPTTNSEEGICAQASKQLEAPSKVRFIDYSSKLVFCESKSGIMPVLTEKEFTKIRKAFHELDFQEFKEEKVERGLISWQVDKDLKEKFSMISGFANDEVKSIIINSEDGVQPNRFFIRDNLWFWYFTFDEEKVNMPVEVTAFDEEGNIISEEEE</sequence>
<dbReference type="EMBL" id="BORB01000054">
    <property type="protein sequence ID" value="GIN59663.1"/>
    <property type="molecule type" value="Genomic_DNA"/>
</dbReference>
<dbReference type="Proteomes" id="UP000679950">
    <property type="component" value="Unassembled WGS sequence"/>
</dbReference>
<evidence type="ECO:0000313" key="1">
    <source>
        <dbReference type="EMBL" id="GIN59663.1"/>
    </source>
</evidence>